<dbReference type="InterPro" id="IPR030678">
    <property type="entry name" value="Peptide/Ni-bd"/>
</dbReference>
<feature type="domain" description="Solute-binding protein family 5" evidence="7">
    <location>
        <begin position="86"/>
        <end position="446"/>
    </location>
</feature>
<dbReference type="AlphaFoldDB" id="A0A7D8AJX4"/>
<dbReference type="GO" id="GO:0043190">
    <property type="term" value="C:ATP-binding cassette (ABC) transporter complex"/>
    <property type="evidence" value="ECO:0007669"/>
    <property type="project" value="InterPro"/>
</dbReference>
<keyword evidence="5" id="KW-0812">Transmembrane</keyword>
<dbReference type="GO" id="GO:1904680">
    <property type="term" value="F:peptide transmembrane transporter activity"/>
    <property type="evidence" value="ECO:0007669"/>
    <property type="project" value="TreeGrafter"/>
</dbReference>
<comment type="subcellular location">
    <subcellularLocation>
        <location evidence="1">Cell envelope</location>
    </subcellularLocation>
</comment>
<evidence type="ECO:0000256" key="4">
    <source>
        <dbReference type="ARBA" id="ARBA00022729"/>
    </source>
</evidence>
<reference evidence="8 9" key="1">
    <citation type="journal article" date="2020" name="Front. Microbiol.">
        <title>Design of Bacterial Strain-Specific qPCR Assays Using NGS Data and Publicly Available Resources and Its Application to Track Biocontrol Strains.</title>
        <authorList>
            <person name="Hernandez I."/>
            <person name="Sant C."/>
            <person name="Martinez R."/>
            <person name="Fernandez C."/>
        </authorList>
    </citation>
    <scope>NUCLEOTIDE SEQUENCE [LARGE SCALE GENOMIC DNA]</scope>
    <source>
        <strain evidence="8 9">B24</strain>
    </source>
</reference>
<feature type="transmembrane region" description="Helical" evidence="5">
    <location>
        <begin position="560"/>
        <end position="581"/>
    </location>
</feature>
<keyword evidence="5" id="KW-0472">Membrane</keyword>
<evidence type="ECO:0000256" key="3">
    <source>
        <dbReference type="ARBA" id="ARBA00022448"/>
    </source>
</evidence>
<evidence type="ECO:0000256" key="6">
    <source>
        <dbReference type="SAM" id="SignalP"/>
    </source>
</evidence>
<dbReference type="InterPro" id="IPR000914">
    <property type="entry name" value="SBP_5_dom"/>
</dbReference>
<accession>A0A7D8AJX4</accession>
<evidence type="ECO:0000313" key="8">
    <source>
        <dbReference type="EMBL" id="QMU97685.1"/>
    </source>
</evidence>
<dbReference type="GO" id="GO:0042597">
    <property type="term" value="C:periplasmic space"/>
    <property type="evidence" value="ECO:0007669"/>
    <property type="project" value="UniProtKB-ARBA"/>
</dbReference>
<keyword evidence="3" id="KW-0813">Transport</keyword>
<evidence type="ECO:0000313" key="9">
    <source>
        <dbReference type="Proteomes" id="UP000515708"/>
    </source>
</evidence>
<dbReference type="SUPFAM" id="SSF53850">
    <property type="entry name" value="Periplasmic binding protein-like II"/>
    <property type="match status" value="1"/>
</dbReference>
<evidence type="ECO:0000256" key="5">
    <source>
        <dbReference type="SAM" id="Phobius"/>
    </source>
</evidence>
<dbReference type="Pfam" id="PF00496">
    <property type="entry name" value="SBP_bac_5"/>
    <property type="match status" value="1"/>
</dbReference>
<keyword evidence="5" id="KW-1133">Transmembrane helix</keyword>
<feature type="chain" id="PRO_5039475819" evidence="6">
    <location>
        <begin position="24"/>
        <end position="592"/>
    </location>
</feature>
<dbReference type="PANTHER" id="PTHR30290">
    <property type="entry name" value="PERIPLASMIC BINDING COMPONENT OF ABC TRANSPORTER"/>
    <property type="match status" value="1"/>
</dbReference>
<evidence type="ECO:0000259" key="7">
    <source>
        <dbReference type="Pfam" id="PF00496"/>
    </source>
</evidence>
<dbReference type="Gene3D" id="3.10.105.10">
    <property type="entry name" value="Dipeptide-binding Protein, Domain 3"/>
    <property type="match status" value="1"/>
</dbReference>
<organism evidence="8 9">
    <name type="scientific">Microbacterium esteraromaticum</name>
    <dbReference type="NCBI Taxonomy" id="57043"/>
    <lineage>
        <taxon>Bacteria</taxon>
        <taxon>Bacillati</taxon>
        <taxon>Actinomycetota</taxon>
        <taxon>Actinomycetes</taxon>
        <taxon>Micrococcales</taxon>
        <taxon>Microbacteriaceae</taxon>
        <taxon>Microbacterium</taxon>
    </lineage>
</organism>
<proteinExistence type="inferred from homology"/>
<protein>
    <submittedName>
        <fullName evidence="8">Peptide ABC transporter substrate-binding protein</fullName>
    </submittedName>
</protein>
<dbReference type="EMBL" id="CP043732">
    <property type="protein sequence ID" value="QMU97685.1"/>
    <property type="molecule type" value="Genomic_DNA"/>
</dbReference>
<dbReference type="Gene3D" id="3.40.190.10">
    <property type="entry name" value="Periplasmic binding protein-like II"/>
    <property type="match status" value="1"/>
</dbReference>
<dbReference type="GO" id="GO:0030313">
    <property type="term" value="C:cell envelope"/>
    <property type="evidence" value="ECO:0007669"/>
    <property type="project" value="UniProtKB-SubCell"/>
</dbReference>
<name>A0A7D8AJX4_9MICO</name>
<sequence length="592" mass="64042">MKLIKPLIGLGAAFAFTVGSLSAAGAAQEAEPSVIRLATNMDQVDTLNPFTAVFNEAIVVLDYEYEPLAGIGPSGDYEGILADEFDVEGTTWTYHIRDAAKWSDGEPVVADDVVWTYEAIMNDKALQVANGESVGNIKQVTAEDEKTVVFETNSPTPLHPGILPIVPKHIWEDIENPAEYQNTEDVVGSGPFIIDDFNQGTSITLKANEHYWKGKPGVDGLDLIGFKNTDASVLALRNGEIDMLGGLSSAQFESLKSVSGLTTYQVTSKHFWDLQINPGWTTVSGEPFGTQHKVLEDQAFRQAVAQAIDSETLVDRVLNGLGSTGPTIIPPGAPGGFFTKLEGKARPQGTDEAIKSLEAAGYTTDAQGNRLDKDGNPITLRLMFNGTNTQNNATAEFIVSWMKDLGITIESNSSNWDVMSPLITKGDYDMYINGWGVGQDPDYQLSINVCSTLPDTPGADNASQAGVCDPEYDKLFQAQHTELDRDTRAGLIEDSLQRIYDWGTTNILYYDDSLGAYNSDRLDNLVEVMGSPYNRFSVAQATIKGADSGSGDVGAADSPWLIWTIAGVVAVLIIIALIVMASRRKKTADDRQ</sequence>
<evidence type="ECO:0000256" key="2">
    <source>
        <dbReference type="ARBA" id="ARBA00005695"/>
    </source>
</evidence>
<feature type="signal peptide" evidence="6">
    <location>
        <begin position="1"/>
        <end position="23"/>
    </location>
</feature>
<dbReference type="PIRSF" id="PIRSF002741">
    <property type="entry name" value="MppA"/>
    <property type="match status" value="1"/>
</dbReference>
<dbReference type="CDD" id="cd08513">
    <property type="entry name" value="PBP2_thermophilic_Hb8_like"/>
    <property type="match status" value="1"/>
</dbReference>
<dbReference type="GO" id="GO:0015833">
    <property type="term" value="P:peptide transport"/>
    <property type="evidence" value="ECO:0007669"/>
    <property type="project" value="TreeGrafter"/>
</dbReference>
<gene>
    <name evidence="8" type="ORF">FVO59_10995</name>
</gene>
<dbReference type="RefSeq" id="WP_182252684.1">
    <property type="nucleotide sequence ID" value="NZ_CP043732.1"/>
</dbReference>
<dbReference type="PANTHER" id="PTHR30290:SF10">
    <property type="entry name" value="PERIPLASMIC OLIGOPEPTIDE-BINDING PROTEIN-RELATED"/>
    <property type="match status" value="1"/>
</dbReference>
<dbReference type="InterPro" id="IPR039424">
    <property type="entry name" value="SBP_5"/>
</dbReference>
<evidence type="ECO:0000256" key="1">
    <source>
        <dbReference type="ARBA" id="ARBA00004196"/>
    </source>
</evidence>
<dbReference type="Proteomes" id="UP000515708">
    <property type="component" value="Chromosome"/>
</dbReference>
<comment type="similarity">
    <text evidence="2">Belongs to the bacterial solute-binding protein 5 family.</text>
</comment>
<keyword evidence="4 6" id="KW-0732">Signal</keyword>